<protein>
    <submittedName>
        <fullName evidence="2">Uncharacterized protein</fullName>
    </submittedName>
</protein>
<name>T0QII5_SAPDV</name>
<gene>
    <name evidence="2" type="ORF">SDRG_07849</name>
</gene>
<evidence type="ECO:0000313" key="2">
    <source>
        <dbReference type="EMBL" id="EQC34521.1"/>
    </source>
</evidence>
<dbReference type="AlphaFoldDB" id="T0QII5"/>
<dbReference type="InParanoid" id="T0QII5"/>
<dbReference type="eggNOG" id="ENOG502SG0C">
    <property type="taxonomic scope" value="Eukaryota"/>
</dbReference>
<dbReference type="OrthoDB" id="78431at2759"/>
<dbReference type="VEuPathDB" id="FungiDB:SDRG_07849"/>
<feature type="region of interest" description="Disordered" evidence="1">
    <location>
        <begin position="230"/>
        <end position="251"/>
    </location>
</feature>
<sequence length="354" mass="39632">MGRQVEYVEWRSPRDALVMDLLLLSSVFARLRRTRAGDQVDLTYFSKQQVLDELVAHEDGKLLRMRPNLRAFHTRLASLSNIQESASLNMFRITRVRDPTISQTMACDLLTKLITPAILLADAAEARRQHPYKSQWCVFDAKLRSKSPASDYKVCEPRPRALTPAEKRRQEQVERWTLEAARVLAHNVVAAVLTTSVRALLPLSRKRTPASCKSNQTETDFPSVVALTADEGSTKPTRRLHPRRKPSSSSLVAEKAAQRLSDLRLQVLCPGFAPDTSVLSGGRPIEAFIALVESAGHHEAASRLLSHYKFETAVHAIANEFMVAHPSATALDGYLPSYFAWAADVRSRTLKQLR</sequence>
<proteinExistence type="predicted"/>
<evidence type="ECO:0000256" key="1">
    <source>
        <dbReference type="SAM" id="MobiDB-lite"/>
    </source>
</evidence>
<feature type="compositionally biased region" description="Basic residues" evidence="1">
    <location>
        <begin position="236"/>
        <end position="246"/>
    </location>
</feature>
<reference evidence="2 3" key="1">
    <citation type="submission" date="2012-04" db="EMBL/GenBank/DDBJ databases">
        <title>The Genome Sequence of Saprolegnia declina VS20.</title>
        <authorList>
            <consortium name="The Broad Institute Genome Sequencing Platform"/>
            <person name="Russ C."/>
            <person name="Nusbaum C."/>
            <person name="Tyler B."/>
            <person name="van West P."/>
            <person name="Dieguez-Uribeondo J."/>
            <person name="de Bruijn I."/>
            <person name="Tripathy S."/>
            <person name="Jiang R."/>
            <person name="Young S.K."/>
            <person name="Zeng Q."/>
            <person name="Gargeya S."/>
            <person name="Fitzgerald M."/>
            <person name="Haas B."/>
            <person name="Abouelleil A."/>
            <person name="Alvarado L."/>
            <person name="Arachchi H.M."/>
            <person name="Berlin A."/>
            <person name="Chapman S.B."/>
            <person name="Goldberg J."/>
            <person name="Griggs A."/>
            <person name="Gujja S."/>
            <person name="Hansen M."/>
            <person name="Howarth C."/>
            <person name="Imamovic A."/>
            <person name="Larimer J."/>
            <person name="McCowen C."/>
            <person name="Montmayeur A."/>
            <person name="Murphy C."/>
            <person name="Neiman D."/>
            <person name="Pearson M."/>
            <person name="Priest M."/>
            <person name="Roberts A."/>
            <person name="Saif S."/>
            <person name="Shea T."/>
            <person name="Sisk P."/>
            <person name="Sykes S."/>
            <person name="Wortman J."/>
            <person name="Nusbaum C."/>
            <person name="Birren B."/>
        </authorList>
    </citation>
    <scope>NUCLEOTIDE SEQUENCE [LARGE SCALE GENOMIC DNA]</scope>
    <source>
        <strain evidence="2 3">VS20</strain>
    </source>
</reference>
<dbReference type="GeneID" id="19948576"/>
<keyword evidence="3" id="KW-1185">Reference proteome</keyword>
<evidence type="ECO:0000313" key="3">
    <source>
        <dbReference type="Proteomes" id="UP000030762"/>
    </source>
</evidence>
<organism evidence="2 3">
    <name type="scientific">Saprolegnia diclina (strain VS20)</name>
    <dbReference type="NCBI Taxonomy" id="1156394"/>
    <lineage>
        <taxon>Eukaryota</taxon>
        <taxon>Sar</taxon>
        <taxon>Stramenopiles</taxon>
        <taxon>Oomycota</taxon>
        <taxon>Saprolegniomycetes</taxon>
        <taxon>Saprolegniales</taxon>
        <taxon>Saprolegniaceae</taxon>
        <taxon>Saprolegnia</taxon>
    </lineage>
</organism>
<dbReference type="EMBL" id="JH767154">
    <property type="protein sequence ID" value="EQC34521.1"/>
    <property type="molecule type" value="Genomic_DNA"/>
</dbReference>
<dbReference type="Proteomes" id="UP000030762">
    <property type="component" value="Unassembled WGS sequence"/>
</dbReference>
<dbReference type="RefSeq" id="XP_008611927.1">
    <property type="nucleotide sequence ID" value="XM_008613705.1"/>
</dbReference>
<accession>T0QII5</accession>